<keyword evidence="4 8" id="KW-0627">Porphyrin biosynthesis</keyword>
<dbReference type="PANTHER" id="PTHR46638">
    <property type="entry name" value="CORRINOID ADENOSYLTRANSFERASE"/>
    <property type="match status" value="1"/>
</dbReference>
<evidence type="ECO:0000256" key="8">
    <source>
        <dbReference type="PIRNR" id="PIRNR015617"/>
    </source>
</evidence>
<comment type="subcellular location">
    <subcellularLocation>
        <location evidence="8">Cytoplasm</location>
    </subcellularLocation>
</comment>
<comment type="catalytic activity">
    <reaction evidence="6 8">
        <text>2 cob(II)yrinate a,c diamide + reduced [electron-transfer flavoprotein] + 2 ATP = 2 adenosylcob(III)yrinate a,c-diamide + 2 triphosphate + oxidized [electron-transfer flavoprotein] + 3 H(+)</text>
        <dbReference type="Rhea" id="RHEA:11528"/>
        <dbReference type="Rhea" id="RHEA-COMP:10685"/>
        <dbReference type="Rhea" id="RHEA-COMP:10686"/>
        <dbReference type="ChEBI" id="CHEBI:15378"/>
        <dbReference type="ChEBI" id="CHEBI:18036"/>
        <dbReference type="ChEBI" id="CHEBI:30616"/>
        <dbReference type="ChEBI" id="CHEBI:57692"/>
        <dbReference type="ChEBI" id="CHEBI:58307"/>
        <dbReference type="ChEBI" id="CHEBI:58503"/>
        <dbReference type="ChEBI" id="CHEBI:58537"/>
        <dbReference type="EC" id="2.5.1.17"/>
    </reaction>
</comment>
<dbReference type="EMBL" id="RBLJ01000001">
    <property type="protein sequence ID" value="RKS66353.1"/>
    <property type="molecule type" value="Genomic_DNA"/>
</dbReference>
<dbReference type="PIRSF" id="PIRSF015617">
    <property type="entry name" value="Adensltrnsf_CobA"/>
    <property type="match status" value="1"/>
</dbReference>
<comment type="catalytic activity">
    <reaction evidence="7 8">
        <text>2 cob(II)alamin + reduced [electron-transfer flavoprotein] + 2 ATP = 2 adenosylcob(III)alamin + 2 triphosphate + oxidized [electron-transfer flavoprotein] + 3 H(+)</text>
        <dbReference type="Rhea" id="RHEA:28671"/>
        <dbReference type="Rhea" id="RHEA-COMP:10685"/>
        <dbReference type="Rhea" id="RHEA-COMP:10686"/>
        <dbReference type="ChEBI" id="CHEBI:15378"/>
        <dbReference type="ChEBI" id="CHEBI:16304"/>
        <dbReference type="ChEBI" id="CHEBI:18036"/>
        <dbReference type="ChEBI" id="CHEBI:18408"/>
        <dbReference type="ChEBI" id="CHEBI:30616"/>
        <dbReference type="ChEBI" id="CHEBI:57692"/>
        <dbReference type="ChEBI" id="CHEBI:58307"/>
        <dbReference type="EC" id="2.5.1.17"/>
    </reaction>
</comment>
<dbReference type="Gene3D" id="3.40.50.300">
    <property type="entry name" value="P-loop containing nucleotide triphosphate hydrolases"/>
    <property type="match status" value="1"/>
</dbReference>
<reference evidence="9 10" key="1">
    <citation type="submission" date="2018-10" db="EMBL/GenBank/DDBJ databases">
        <title>Genomic Encyclopedia of Archaeal and Bacterial Type Strains, Phase II (KMG-II): from individual species to whole genera.</title>
        <authorList>
            <person name="Goeker M."/>
        </authorList>
    </citation>
    <scope>NUCLEOTIDE SEQUENCE [LARGE SCALE GENOMIC DNA]</scope>
    <source>
        <strain evidence="9 10">DSM 15149</strain>
    </source>
</reference>
<keyword evidence="8" id="KW-0169">Cobalamin biosynthesis</keyword>
<dbReference type="Pfam" id="PF02572">
    <property type="entry name" value="CobA_CobO_BtuR"/>
    <property type="match status" value="1"/>
</dbReference>
<dbReference type="EC" id="2.5.1.17" evidence="3 8"/>
<keyword evidence="8" id="KW-0963">Cytoplasm</keyword>
<accession>A0ABX9SS59</accession>
<comment type="pathway">
    <text evidence="1 8">Cofactor biosynthesis; adenosylcobalamin biosynthesis; adenosylcobalamin from cob(II)yrinate a,c-diamide: step 2/7.</text>
</comment>
<protein>
    <recommendedName>
        <fullName evidence="3 8">Corrinoid adenosyltransferase</fullName>
        <ecNumber evidence="3 8">2.5.1.17</ecNumber>
    </recommendedName>
    <alternativeName>
        <fullName evidence="8">Cob(II)alamin adenosyltransferase</fullName>
    </alternativeName>
    <alternativeName>
        <fullName evidence="8">Cob(II)yrinic acid a,c-diamide adenosyltransferase</fullName>
    </alternativeName>
</protein>
<dbReference type="NCBIfam" id="TIGR00708">
    <property type="entry name" value="cobA"/>
    <property type="match status" value="1"/>
</dbReference>
<proteinExistence type="inferred from homology"/>
<comment type="similarity">
    <text evidence="2 8">Belongs to the Cob(I)alamin adenosyltransferase family.</text>
</comment>
<dbReference type="InterPro" id="IPR027417">
    <property type="entry name" value="P-loop_NTPase"/>
</dbReference>
<name>A0ABX9SS59_9GAMM</name>
<comment type="function">
    <text evidence="5 8">Required for both de novo synthesis of the corrin ring for the assimilation of exogenous corrinoids. Participates in the adenosylation of a variety of incomplete and complete corrinoids.</text>
</comment>
<sequence length="192" mass="21826">MREERYKQRKQRQKERFMAQVAAAQKSRGIVIVYTGNGEGRTTAAIGTVTRALGHGLKVGVVRFIKDEWSTGEHTLLQQHGIEFQLMPILAGETQNRTEDIAVTESWQHARRMMRDPALSLVVLDELTYLISNDYLSPDEIIEALNQRPINQTVIITGRDCHFALIELADTVSEMRSVRHVFTEVESSGKYL</sequence>
<evidence type="ECO:0000256" key="4">
    <source>
        <dbReference type="ARBA" id="ARBA00023244"/>
    </source>
</evidence>
<keyword evidence="8" id="KW-0067">ATP-binding</keyword>
<keyword evidence="8" id="KW-0808">Transferase</keyword>
<dbReference type="PANTHER" id="PTHR46638:SF1">
    <property type="entry name" value="CORRINOID ADENOSYLTRANSFERASE"/>
    <property type="match status" value="1"/>
</dbReference>
<evidence type="ECO:0000256" key="6">
    <source>
        <dbReference type="ARBA" id="ARBA00048555"/>
    </source>
</evidence>
<dbReference type="Proteomes" id="UP000280955">
    <property type="component" value="Unassembled WGS sequence"/>
</dbReference>
<evidence type="ECO:0000256" key="1">
    <source>
        <dbReference type="ARBA" id="ARBA00005121"/>
    </source>
</evidence>
<dbReference type="NCBIfam" id="NF004637">
    <property type="entry name" value="PRK05986.1"/>
    <property type="match status" value="1"/>
</dbReference>
<evidence type="ECO:0000313" key="10">
    <source>
        <dbReference type="Proteomes" id="UP000280955"/>
    </source>
</evidence>
<dbReference type="InterPro" id="IPR003724">
    <property type="entry name" value="CblAdoTrfase_CobA"/>
</dbReference>
<comment type="caution">
    <text evidence="9">The sequence shown here is derived from an EMBL/GenBank/DDBJ whole genome shotgun (WGS) entry which is preliminary data.</text>
</comment>
<keyword evidence="10" id="KW-1185">Reference proteome</keyword>
<evidence type="ECO:0000256" key="5">
    <source>
        <dbReference type="ARBA" id="ARBA00024929"/>
    </source>
</evidence>
<gene>
    <name evidence="9" type="ORF">BDD30_0647</name>
</gene>
<evidence type="ECO:0000256" key="2">
    <source>
        <dbReference type="ARBA" id="ARBA00007487"/>
    </source>
</evidence>
<evidence type="ECO:0000256" key="7">
    <source>
        <dbReference type="ARBA" id="ARBA00048692"/>
    </source>
</evidence>
<dbReference type="RefSeq" id="WP_015833780.1">
    <property type="nucleotide sequence ID" value="NC_012962.1"/>
</dbReference>
<evidence type="ECO:0000313" key="9">
    <source>
        <dbReference type="EMBL" id="RKS66353.1"/>
    </source>
</evidence>
<dbReference type="SUPFAM" id="SSF52540">
    <property type="entry name" value="P-loop containing nucleoside triphosphate hydrolases"/>
    <property type="match status" value="1"/>
</dbReference>
<keyword evidence="8" id="KW-0547">Nucleotide-binding</keyword>
<organism evidence="9 10">
    <name type="scientific">Photorhabdus asymbiotica</name>
    <dbReference type="NCBI Taxonomy" id="291112"/>
    <lineage>
        <taxon>Bacteria</taxon>
        <taxon>Pseudomonadati</taxon>
        <taxon>Pseudomonadota</taxon>
        <taxon>Gammaproteobacteria</taxon>
        <taxon>Enterobacterales</taxon>
        <taxon>Morganellaceae</taxon>
        <taxon>Photorhabdus</taxon>
    </lineage>
</organism>
<evidence type="ECO:0000256" key="3">
    <source>
        <dbReference type="ARBA" id="ARBA00012454"/>
    </source>
</evidence>